<dbReference type="Pfam" id="PF22932">
    <property type="entry name" value="Ubiq_DUF_assoc"/>
    <property type="match status" value="1"/>
</dbReference>
<evidence type="ECO:0000259" key="2">
    <source>
        <dbReference type="Pfam" id="PF22932"/>
    </source>
</evidence>
<evidence type="ECO:0008006" key="5">
    <source>
        <dbReference type="Google" id="ProtNLM"/>
    </source>
</evidence>
<dbReference type="AlphaFoldDB" id="A0A835BHU0"/>
<name>A0A835BHU0_9POAL</name>
<dbReference type="SUPFAM" id="SSF50405">
    <property type="entry name" value="Actin-crosslinking proteins"/>
    <property type="match status" value="1"/>
</dbReference>
<sequence length="257" mass="29023">MVLWRPITYVRADDEGNFDPHPLARRRFIFYGRSVFQLTGVLSILLREWYFGIRLCVRAGSQGRLTPLVIDLPANEQPMDIVVLTAGSPGRNQETRSLAAVLRSRKQQQHHQLRPPETELLPDGMHVRLLKRIHGVYLHADEDGARVSLRLHRASLNTAWHVHRVRRAGDDYMLLQSAAYGRYLALSPQPVSLAYAGHAAILVANDASEQDDVLWETVTTTRSPGESLAVLSVTICLSFHEKCSVHHTNENRLDTLD</sequence>
<evidence type="ECO:0000313" key="3">
    <source>
        <dbReference type="EMBL" id="KAF8698169.1"/>
    </source>
</evidence>
<dbReference type="OrthoDB" id="617902at2759"/>
<feature type="domain" description="DUF569" evidence="1">
    <location>
        <begin position="119"/>
        <end position="219"/>
    </location>
</feature>
<comment type="caution">
    <text evidence="3">The sequence shown here is derived from an EMBL/GenBank/DDBJ whole genome shotgun (WGS) entry which is preliminary data.</text>
</comment>
<dbReference type="InterPro" id="IPR008999">
    <property type="entry name" value="Actin-crosslinking"/>
</dbReference>
<evidence type="ECO:0000259" key="1">
    <source>
        <dbReference type="Pfam" id="PF04601"/>
    </source>
</evidence>
<organism evidence="3 4">
    <name type="scientific">Digitaria exilis</name>
    <dbReference type="NCBI Taxonomy" id="1010633"/>
    <lineage>
        <taxon>Eukaryota</taxon>
        <taxon>Viridiplantae</taxon>
        <taxon>Streptophyta</taxon>
        <taxon>Embryophyta</taxon>
        <taxon>Tracheophyta</taxon>
        <taxon>Spermatophyta</taxon>
        <taxon>Magnoliopsida</taxon>
        <taxon>Liliopsida</taxon>
        <taxon>Poales</taxon>
        <taxon>Poaceae</taxon>
        <taxon>PACMAD clade</taxon>
        <taxon>Panicoideae</taxon>
        <taxon>Panicodae</taxon>
        <taxon>Paniceae</taxon>
        <taxon>Anthephorinae</taxon>
        <taxon>Digitaria</taxon>
    </lineage>
</organism>
<accession>A0A835BHU0</accession>
<evidence type="ECO:0000313" key="4">
    <source>
        <dbReference type="Proteomes" id="UP000636709"/>
    </source>
</evidence>
<reference evidence="3" key="1">
    <citation type="submission" date="2020-07" db="EMBL/GenBank/DDBJ databases">
        <title>Genome sequence and genetic diversity analysis of an under-domesticated orphan crop, white fonio (Digitaria exilis).</title>
        <authorList>
            <person name="Bennetzen J.L."/>
            <person name="Chen S."/>
            <person name="Ma X."/>
            <person name="Wang X."/>
            <person name="Yssel A.E.J."/>
            <person name="Chaluvadi S.R."/>
            <person name="Johnson M."/>
            <person name="Gangashetty P."/>
            <person name="Hamidou F."/>
            <person name="Sanogo M.D."/>
            <person name="Zwaenepoel A."/>
            <person name="Wallace J."/>
            <person name="Van De Peer Y."/>
            <person name="Van Deynze A."/>
        </authorList>
    </citation>
    <scope>NUCLEOTIDE SEQUENCE</scope>
    <source>
        <tissue evidence="3">Leaves</tissue>
    </source>
</reference>
<feature type="domain" description="DUF569" evidence="2">
    <location>
        <begin position="5"/>
        <end position="84"/>
    </location>
</feature>
<proteinExistence type="predicted"/>
<keyword evidence="4" id="KW-1185">Reference proteome</keyword>
<dbReference type="InterPro" id="IPR054726">
    <property type="entry name" value="Ubiq_DUF569-assoc"/>
</dbReference>
<dbReference type="InterPro" id="IPR007679">
    <property type="entry name" value="DUF569"/>
</dbReference>
<dbReference type="PANTHER" id="PTHR31205">
    <property type="entry name" value="ACTIN CROSS-LINKING PROTEIN (DUF569)"/>
    <property type="match status" value="1"/>
</dbReference>
<dbReference type="EMBL" id="JACEFO010001866">
    <property type="protein sequence ID" value="KAF8698169.1"/>
    <property type="molecule type" value="Genomic_DNA"/>
</dbReference>
<dbReference type="PANTHER" id="PTHR31205:SF26">
    <property type="entry name" value="DUF569 DOMAIN-CONTAINING PROTEIN"/>
    <property type="match status" value="1"/>
</dbReference>
<dbReference type="Proteomes" id="UP000636709">
    <property type="component" value="Unassembled WGS sequence"/>
</dbReference>
<gene>
    <name evidence="3" type="ORF">HU200_035685</name>
</gene>
<protein>
    <recommendedName>
        <fullName evidence="5">DUF569 domain-containing protein</fullName>
    </recommendedName>
</protein>
<dbReference type="Pfam" id="PF04601">
    <property type="entry name" value="DUF569"/>
    <property type="match status" value="1"/>
</dbReference>